<dbReference type="NCBIfam" id="TIGR00696">
    <property type="entry name" value="wecG_tagA_cpsF"/>
    <property type="match status" value="1"/>
</dbReference>
<evidence type="ECO:0000256" key="2">
    <source>
        <dbReference type="ARBA" id="ARBA00022679"/>
    </source>
</evidence>
<name>A0ABS8DDP6_9FIRM</name>
<dbReference type="PANTHER" id="PTHR34136:SF1">
    <property type="entry name" value="UDP-N-ACETYL-D-MANNOSAMINURONIC ACID TRANSFERASE"/>
    <property type="match status" value="1"/>
</dbReference>
<dbReference type="RefSeq" id="WP_066736785.1">
    <property type="nucleotide sequence ID" value="NZ_JAJCIQ010000002.1"/>
</dbReference>
<keyword evidence="2" id="KW-0808">Transferase</keyword>
<evidence type="ECO:0000256" key="1">
    <source>
        <dbReference type="ARBA" id="ARBA00022676"/>
    </source>
</evidence>
<dbReference type="Pfam" id="PF03808">
    <property type="entry name" value="Glyco_tran_WecG"/>
    <property type="match status" value="1"/>
</dbReference>
<protein>
    <submittedName>
        <fullName evidence="3">WecB/TagA/CpsF family glycosyltransferase</fullName>
    </submittedName>
</protein>
<sequence>MARIRFLNTFIDNLTMQEAIDETARLMSKEGCSYIVTPNLDHIVMLEEDLEFAETYANADLILADGKPLIWISKILKNPIKEKISGSDFFPQMCKMCAEQGFSVFILGAAEGVADTAAKKLCGKYNGLKIAGTYSPPFGFEKDEKELKKIENFIISAKPDVLAVSLGSPKGEKFVYRHLKKYGVSLGISIGATIDFEAGNVKRAPKWMANNGLEWLFRITQDPKRLIKRYWNDMVKIIPIVWKYSRREEVSA</sequence>
<dbReference type="Proteomes" id="UP001299546">
    <property type="component" value="Unassembled WGS sequence"/>
</dbReference>
<evidence type="ECO:0000313" key="3">
    <source>
        <dbReference type="EMBL" id="MCB7386513.1"/>
    </source>
</evidence>
<dbReference type="EMBL" id="JAJCIS010000002">
    <property type="protein sequence ID" value="MCB7386513.1"/>
    <property type="molecule type" value="Genomic_DNA"/>
</dbReference>
<dbReference type="PANTHER" id="PTHR34136">
    <property type="match status" value="1"/>
</dbReference>
<reference evidence="3 4" key="1">
    <citation type="submission" date="2021-10" db="EMBL/GenBank/DDBJ databases">
        <title>Collection of gut derived symbiotic bacterial strains cultured from healthy donors.</title>
        <authorList>
            <person name="Lin H."/>
            <person name="Littmann E."/>
            <person name="Kohout C."/>
            <person name="Pamer E.G."/>
        </authorList>
    </citation>
    <scope>NUCLEOTIDE SEQUENCE [LARGE SCALE GENOMIC DNA]</scope>
    <source>
        <strain evidence="3 4">DFI.1.165</strain>
    </source>
</reference>
<keyword evidence="4" id="KW-1185">Reference proteome</keyword>
<dbReference type="InterPro" id="IPR004629">
    <property type="entry name" value="WecG_TagA_CpsF"/>
</dbReference>
<evidence type="ECO:0000313" key="4">
    <source>
        <dbReference type="Proteomes" id="UP001299546"/>
    </source>
</evidence>
<proteinExistence type="predicted"/>
<dbReference type="CDD" id="cd06533">
    <property type="entry name" value="Glyco_transf_WecG_TagA"/>
    <property type="match status" value="1"/>
</dbReference>
<keyword evidence="1" id="KW-0328">Glycosyltransferase</keyword>
<accession>A0ABS8DDP6</accession>
<comment type="caution">
    <text evidence="3">The sequence shown here is derived from an EMBL/GenBank/DDBJ whole genome shotgun (WGS) entry which is preliminary data.</text>
</comment>
<organism evidence="3 4">
    <name type="scientific">Bariatricus massiliensis</name>
    <dbReference type="NCBI Taxonomy" id="1745713"/>
    <lineage>
        <taxon>Bacteria</taxon>
        <taxon>Bacillati</taxon>
        <taxon>Bacillota</taxon>
        <taxon>Clostridia</taxon>
        <taxon>Lachnospirales</taxon>
        <taxon>Lachnospiraceae</taxon>
        <taxon>Bariatricus</taxon>
    </lineage>
</organism>
<gene>
    <name evidence="3" type="ORF">LIZ65_04360</name>
</gene>